<keyword evidence="3" id="KW-0862">Zinc</keyword>
<dbReference type="GO" id="GO:0008270">
    <property type="term" value="F:zinc ion binding"/>
    <property type="evidence" value="ECO:0007669"/>
    <property type="project" value="UniProtKB-KW"/>
</dbReference>
<dbReference type="EMBL" id="JACGWN010000010">
    <property type="protein sequence ID" value="KAL0427178.1"/>
    <property type="molecule type" value="Genomic_DNA"/>
</dbReference>
<dbReference type="AlphaFoldDB" id="A0AAW2VD75"/>
<keyword evidence="1" id="KW-0479">Metal-binding</keyword>
<evidence type="ECO:0000313" key="7">
    <source>
        <dbReference type="EMBL" id="KAL0427178.1"/>
    </source>
</evidence>
<feature type="region of interest" description="Disordered" evidence="5">
    <location>
        <begin position="1"/>
        <end position="31"/>
    </location>
</feature>
<reference evidence="7" key="1">
    <citation type="submission" date="2020-06" db="EMBL/GenBank/DDBJ databases">
        <authorList>
            <person name="Li T."/>
            <person name="Hu X."/>
            <person name="Zhang T."/>
            <person name="Song X."/>
            <person name="Zhang H."/>
            <person name="Dai N."/>
            <person name="Sheng W."/>
            <person name="Hou X."/>
            <person name="Wei L."/>
        </authorList>
    </citation>
    <scope>NUCLEOTIDE SEQUENCE</scope>
    <source>
        <strain evidence="7">KEN1</strain>
        <tissue evidence="7">Leaf</tissue>
    </source>
</reference>
<dbReference type="Pfam" id="PF06839">
    <property type="entry name" value="Zn_ribbon_GRF"/>
    <property type="match status" value="1"/>
</dbReference>
<organism evidence="7">
    <name type="scientific">Sesamum latifolium</name>
    <dbReference type="NCBI Taxonomy" id="2727402"/>
    <lineage>
        <taxon>Eukaryota</taxon>
        <taxon>Viridiplantae</taxon>
        <taxon>Streptophyta</taxon>
        <taxon>Embryophyta</taxon>
        <taxon>Tracheophyta</taxon>
        <taxon>Spermatophyta</taxon>
        <taxon>Magnoliopsida</taxon>
        <taxon>eudicotyledons</taxon>
        <taxon>Gunneridae</taxon>
        <taxon>Pentapetalae</taxon>
        <taxon>asterids</taxon>
        <taxon>lamiids</taxon>
        <taxon>Lamiales</taxon>
        <taxon>Pedaliaceae</taxon>
        <taxon>Sesamum</taxon>
    </lineage>
</organism>
<reference evidence="7" key="2">
    <citation type="journal article" date="2024" name="Plant">
        <title>Genomic evolution and insights into agronomic trait innovations of Sesamum species.</title>
        <authorList>
            <person name="Miao H."/>
            <person name="Wang L."/>
            <person name="Qu L."/>
            <person name="Liu H."/>
            <person name="Sun Y."/>
            <person name="Le M."/>
            <person name="Wang Q."/>
            <person name="Wei S."/>
            <person name="Zheng Y."/>
            <person name="Lin W."/>
            <person name="Duan Y."/>
            <person name="Cao H."/>
            <person name="Xiong S."/>
            <person name="Wang X."/>
            <person name="Wei L."/>
            <person name="Li C."/>
            <person name="Ma Q."/>
            <person name="Ju M."/>
            <person name="Zhao R."/>
            <person name="Li G."/>
            <person name="Mu C."/>
            <person name="Tian Q."/>
            <person name="Mei H."/>
            <person name="Zhang T."/>
            <person name="Gao T."/>
            <person name="Zhang H."/>
        </authorList>
    </citation>
    <scope>NUCLEOTIDE SEQUENCE</scope>
    <source>
        <strain evidence="7">KEN1</strain>
    </source>
</reference>
<evidence type="ECO:0000256" key="4">
    <source>
        <dbReference type="PROSITE-ProRule" id="PRU01343"/>
    </source>
</evidence>
<evidence type="ECO:0000259" key="6">
    <source>
        <dbReference type="PROSITE" id="PS51999"/>
    </source>
</evidence>
<accession>A0AAW2VD75</accession>
<name>A0AAW2VD75_9LAMI</name>
<evidence type="ECO:0000256" key="3">
    <source>
        <dbReference type="ARBA" id="ARBA00022833"/>
    </source>
</evidence>
<evidence type="ECO:0000256" key="5">
    <source>
        <dbReference type="SAM" id="MobiDB-lite"/>
    </source>
</evidence>
<protein>
    <recommendedName>
        <fullName evidence="6">GRF-type domain-containing protein</fullName>
    </recommendedName>
</protein>
<dbReference type="InterPro" id="IPR010666">
    <property type="entry name" value="Znf_GRF"/>
</dbReference>
<keyword evidence="2 4" id="KW-0863">Zinc-finger</keyword>
<sequence length="106" mass="12160">MENDDLGNSTGNHSRMSSRANYRQKASSSNSDILRICTCGREEAVRTSWMSTNPSRRFRGCSDDEGKYCGTFQWVDPPMCNRSKDVIPRLLNRLNQYESAMKRAKE</sequence>
<dbReference type="PANTHER" id="PTHR33248">
    <property type="entry name" value="ZINC ION-BINDING PROTEIN"/>
    <property type="match status" value="1"/>
</dbReference>
<proteinExistence type="predicted"/>
<evidence type="ECO:0000256" key="1">
    <source>
        <dbReference type="ARBA" id="ARBA00022723"/>
    </source>
</evidence>
<evidence type="ECO:0000256" key="2">
    <source>
        <dbReference type="ARBA" id="ARBA00022771"/>
    </source>
</evidence>
<gene>
    <name evidence="7" type="ORF">Slati_2892600</name>
</gene>
<dbReference type="PROSITE" id="PS51999">
    <property type="entry name" value="ZF_GRF"/>
    <property type="match status" value="1"/>
</dbReference>
<comment type="caution">
    <text evidence="7">The sequence shown here is derived from an EMBL/GenBank/DDBJ whole genome shotgun (WGS) entry which is preliminary data.</text>
</comment>
<feature type="domain" description="GRF-type" evidence="6">
    <location>
        <begin position="37"/>
        <end position="78"/>
    </location>
</feature>